<organism evidence="2 3">
    <name type="scientific">Aquamicrobium segne</name>
    <dbReference type="NCBI Taxonomy" id="469547"/>
    <lineage>
        <taxon>Bacteria</taxon>
        <taxon>Pseudomonadati</taxon>
        <taxon>Pseudomonadota</taxon>
        <taxon>Alphaproteobacteria</taxon>
        <taxon>Hyphomicrobiales</taxon>
        <taxon>Phyllobacteriaceae</taxon>
        <taxon>Aquamicrobium</taxon>
    </lineage>
</organism>
<comment type="caution">
    <text evidence="2">The sequence shown here is derived from an EMBL/GenBank/DDBJ whole genome shotgun (WGS) entry which is preliminary data.</text>
</comment>
<proteinExistence type="predicted"/>
<dbReference type="Proteomes" id="UP001596016">
    <property type="component" value="Unassembled WGS sequence"/>
</dbReference>
<dbReference type="RefSeq" id="WP_378228774.1">
    <property type="nucleotide sequence ID" value="NZ_JBHSLL010000019.1"/>
</dbReference>
<dbReference type="InterPro" id="IPR045632">
    <property type="entry name" value="DUF6314"/>
</dbReference>
<sequence length="136" mass="15803">MNPPLPASCFIGLWKVQRRLIDHLNRTSLQFNGQAHIETGSIIETGNLCGKQGLLEAKRVYLLAMDDTGVDIRFFDGRDFIRLGLLADQRVIHQCSDDLYDGRFMFRNPDFWAEIWRVSGPRKRYVSLTRYERILA</sequence>
<dbReference type="Pfam" id="PF19834">
    <property type="entry name" value="DUF6314"/>
    <property type="match status" value="1"/>
</dbReference>
<name>A0ABW0GWD5_9HYPH</name>
<evidence type="ECO:0000313" key="2">
    <source>
        <dbReference type="EMBL" id="MFC5385840.1"/>
    </source>
</evidence>
<feature type="domain" description="DUF6314" evidence="1">
    <location>
        <begin position="10"/>
        <end position="133"/>
    </location>
</feature>
<dbReference type="EMBL" id="JBHSLL010000019">
    <property type="protein sequence ID" value="MFC5385840.1"/>
    <property type="molecule type" value="Genomic_DNA"/>
</dbReference>
<evidence type="ECO:0000313" key="3">
    <source>
        <dbReference type="Proteomes" id="UP001596016"/>
    </source>
</evidence>
<keyword evidence="3" id="KW-1185">Reference proteome</keyword>
<reference evidence="3" key="1">
    <citation type="journal article" date="2019" name="Int. J. Syst. Evol. Microbiol.">
        <title>The Global Catalogue of Microorganisms (GCM) 10K type strain sequencing project: providing services to taxonomists for standard genome sequencing and annotation.</title>
        <authorList>
            <consortium name="The Broad Institute Genomics Platform"/>
            <consortium name="The Broad Institute Genome Sequencing Center for Infectious Disease"/>
            <person name="Wu L."/>
            <person name="Ma J."/>
        </authorList>
    </citation>
    <scope>NUCLEOTIDE SEQUENCE [LARGE SCALE GENOMIC DNA]</scope>
    <source>
        <strain evidence="3">CGMCC 4.1415</strain>
    </source>
</reference>
<evidence type="ECO:0000259" key="1">
    <source>
        <dbReference type="Pfam" id="PF19834"/>
    </source>
</evidence>
<gene>
    <name evidence="2" type="ORF">ACFPLB_07665</name>
</gene>
<accession>A0ABW0GWD5</accession>
<protein>
    <submittedName>
        <fullName evidence="2">DUF6314 family protein</fullName>
    </submittedName>
</protein>